<dbReference type="PaxDb" id="309799-DICTH_1905"/>
<dbReference type="HOGENOM" id="CLU_3152149_0_0_0"/>
<name>B5YBU5_DICT6</name>
<sequence>MRKILKIGEKYNISCKSLFFILIKVIEVFFKLILNLIKFNVKVKDLYL</sequence>
<dbReference type="EMBL" id="CP001146">
    <property type="protein sequence ID" value="ACI19493.1"/>
    <property type="molecule type" value="Genomic_DNA"/>
</dbReference>
<gene>
    <name evidence="2" type="ordered locus">DICTH_1905</name>
</gene>
<reference evidence="2 3" key="1">
    <citation type="journal article" date="2014" name="Genome Announc.">
        <title>Complete Genome Sequence of the Extreme Thermophile Dictyoglomus thermophilum H-6-12.</title>
        <authorList>
            <person name="Coil D.A."/>
            <person name="Badger J.H."/>
            <person name="Forberger H.C."/>
            <person name="Riggs F."/>
            <person name="Madupu R."/>
            <person name="Fedorova N."/>
            <person name="Ward N."/>
            <person name="Robb F.T."/>
            <person name="Eisen J.A."/>
        </authorList>
    </citation>
    <scope>NUCLEOTIDE SEQUENCE [LARGE SCALE GENOMIC DNA]</scope>
    <source>
        <strain evidence="3">ATCC 35947 / DSM 3960 / H-6-12</strain>
    </source>
</reference>
<evidence type="ECO:0000313" key="2">
    <source>
        <dbReference type="EMBL" id="ACI19493.1"/>
    </source>
</evidence>
<dbReference type="AlphaFoldDB" id="B5YBU5"/>
<dbReference type="Proteomes" id="UP000001733">
    <property type="component" value="Chromosome"/>
</dbReference>
<keyword evidence="1" id="KW-0812">Transmembrane</keyword>
<evidence type="ECO:0000256" key="1">
    <source>
        <dbReference type="SAM" id="Phobius"/>
    </source>
</evidence>
<evidence type="ECO:0000313" key="3">
    <source>
        <dbReference type="Proteomes" id="UP000001733"/>
    </source>
</evidence>
<proteinExistence type="predicted"/>
<dbReference type="KEGG" id="dth:DICTH_1905"/>
<keyword evidence="1" id="KW-1133">Transmembrane helix</keyword>
<organism evidence="2 3">
    <name type="scientific">Dictyoglomus thermophilum (strain ATCC 35947 / DSM 3960 / H-6-12)</name>
    <dbReference type="NCBI Taxonomy" id="309799"/>
    <lineage>
        <taxon>Bacteria</taxon>
        <taxon>Pseudomonadati</taxon>
        <taxon>Dictyoglomota</taxon>
        <taxon>Dictyoglomia</taxon>
        <taxon>Dictyoglomales</taxon>
        <taxon>Dictyoglomaceae</taxon>
        <taxon>Dictyoglomus</taxon>
    </lineage>
</organism>
<accession>B5YBU5</accession>
<keyword evidence="3" id="KW-1185">Reference proteome</keyword>
<keyword evidence="1" id="KW-0472">Membrane</keyword>
<feature type="transmembrane region" description="Helical" evidence="1">
    <location>
        <begin position="21"/>
        <end position="41"/>
    </location>
</feature>
<protein>
    <submittedName>
        <fullName evidence="2">Uncharacterized protein</fullName>
    </submittedName>
</protein>
<dbReference type="STRING" id="309799.DICTH_1905"/>